<organism evidence="5 6">
    <name type="scientific">Albibacterium bauzanense</name>
    <dbReference type="NCBI Taxonomy" id="653929"/>
    <lineage>
        <taxon>Bacteria</taxon>
        <taxon>Pseudomonadati</taxon>
        <taxon>Bacteroidota</taxon>
        <taxon>Sphingobacteriia</taxon>
        <taxon>Sphingobacteriales</taxon>
        <taxon>Sphingobacteriaceae</taxon>
        <taxon>Albibacterium</taxon>
    </lineage>
</organism>
<evidence type="ECO:0000256" key="3">
    <source>
        <dbReference type="ARBA" id="ARBA00023163"/>
    </source>
</evidence>
<dbReference type="PANTHER" id="PTHR43280">
    <property type="entry name" value="ARAC-FAMILY TRANSCRIPTIONAL REGULATOR"/>
    <property type="match status" value="1"/>
</dbReference>
<dbReference type="AlphaFoldDB" id="A0A4R1LPC7"/>
<dbReference type="SUPFAM" id="SSF46689">
    <property type="entry name" value="Homeodomain-like"/>
    <property type="match status" value="1"/>
</dbReference>
<reference evidence="5 6" key="1">
    <citation type="submission" date="2019-03" db="EMBL/GenBank/DDBJ databases">
        <title>Genomic Encyclopedia of Archaeal and Bacterial Type Strains, Phase II (KMG-II): from individual species to whole genera.</title>
        <authorList>
            <person name="Goeker M."/>
        </authorList>
    </citation>
    <scope>NUCLEOTIDE SEQUENCE [LARGE SCALE GENOMIC DNA]</scope>
    <source>
        <strain evidence="5 6">DSM 22554</strain>
    </source>
</reference>
<dbReference type="GO" id="GO:0003700">
    <property type="term" value="F:DNA-binding transcription factor activity"/>
    <property type="evidence" value="ECO:0007669"/>
    <property type="project" value="InterPro"/>
</dbReference>
<dbReference type="InterPro" id="IPR009057">
    <property type="entry name" value="Homeodomain-like_sf"/>
</dbReference>
<evidence type="ECO:0000313" key="5">
    <source>
        <dbReference type="EMBL" id="TCK80938.1"/>
    </source>
</evidence>
<dbReference type="GO" id="GO:0043565">
    <property type="term" value="F:sequence-specific DNA binding"/>
    <property type="evidence" value="ECO:0007669"/>
    <property type="project" value="InterPro"/>
</dbReference>
<evidence type="ECO:0000256" key="2">
    <source>
        <dbReference type="ARBA" id="ARBA00023125"/>
    </source>
</evidence>
<dbReference type="InterPro" id="IPR014710">
    <property type="entry name" value="RmlC-like_jellyroll"/>
</dbReference>
<gene>
    <name evidence="5" type="ORF">C8N28_2694</name>
</gene>
<evidence type="ECO:0000256" key="1">
    <source>
        <dbReference type="ARBA" id="ARBA00023015"/>
    </source>
</evidence>
<dbReference type="SUPFAM" id="SSF51215">
    <property type="entry name" value="Regulatory protein AraC"/>
    <property type="match status" value="1"/>
</dbReference>
<name>A0A4R1LPC7_9SPHI</name>
<proteinExistence type="predicted"/>
<comment type="caution">
    <text evidence="5">The sequence shown here is derived from an EMBL/GenBank/DDBJ whole genome shotgun (WGS) entry which is preliminary data.</text>
</comment>
<dbReference type="Pfam" id="PF02311">
    <property type="entry name" value="AraC_binding"/>
    <property type="match status" value="1"/>
</dbReference>
<evidence type="ECO:0000313" key="6">
    <source>
        <dbReference type="Proteomes" id="UP000294616"/>
    </source>
</evidence>
<accession>A0A4R1LPC7</accession>
<dbReference type="Gene3D" id="1.10.10.60">
    <property type="entry name" value="Homeodomain-like"/>
    <property type="match status" value="1"/>
</dbReference>
<protein>
    <submittedName>
        <fullName evidence="5">AraC-like protein</fullName>
    </submittedName>
</protein>
<keyword evidence="6" id="KW-1185">Reference proteome</keyword>
<keyword evidence="1" id="KW-0805">Transcription regulation</keyword>
<dbReference type="InterPro" id="IPR003313">
    <property type="entry name" value="AraC-bd"/>
</dbReference>
<dbReference type="SMART" id="SM00342">
    <property type="entry name" value="HTH_ARAC"/>
    <property type="match status" value="1"/>
</dbReference>
<sequence>MTELIKVSPFRKEILKTEPHKHNNYFEIIYLLHGNGTHTIDYTRFSIKAPTIFFVRKEQVHHWNMTAVPEGYVLLLKKGFVEESLDVELKRILSQVSALNCLHLKENNTIETLFRLLIGENDFIVTEGILKALLVKIIRTAKPLTVSKNKTNNTVLLFRELLNQTDELRNKVAYYAEKLNTTPQNLNAMCRKSLNQSAAEVISEHIISEAKRQLIYTDNSISEIAYNLHFNDASHLVKYFKRHTGLTPHLFRKH</sequence>
<dbReference type="EMBL" id="SMGO01000003">
    <property type="protein sequence ID" value="TCK80938.1"/>
    <property type="molecule type" value="Genomic_DNA"/>
</dbReference>
<dbReference type="Proteomes" id="UP000294616">
    <property type="component" value="Unassembled WGS sequence"/>
</dbReference>
<dbReference type="PANTHER" id="PTHR43280:SF32">
    <property type="entry name" value="TRANSCRIPTIONAL REGULATORY PROTEIN"/>
    <property type="match status" value="1"/>
</dbReference>
<dbReference type="Gene3D" id="2.60.120.10">
    <property type="entry name" value="Jelly Rolls"/>
    <property type="match status" value="1"/>
</dbReference>
<dbReference type="InterPro" id="IPR037923">
    <property type="entry name" value="HTH-like"/>
</dbReference>
<dbReference type="InterPro" id="IPR018060">
    <property type="entry name" value="HTH_AraC"/>
</dbReference>
<dbReference type="Pfam" id="PF12833">
    <property type="entry name" value="HTH_18"/>
    <property type="match status" value="1"/>
</dbReference>
<evidence type="ECO:0000259" key="4">
    <source>
        <dbReference type="PROSITE" id="PS01124"/>
    </source>
</evidence>
<dbReference type="PROSITE" id="PS01124">
    <property type="entry name" value="HTH_ARAC_FAMILY_2"/>
    <property type="match status" value="1"/>
</dbReference>
<feature type="domain" description="HTH araC/xylS-type" evidence="4">
    <location>
        <begin position="152"/>
        <end position="254"/>
    </location>
</feature>
<keyword evidence="3" id="KW-0804">Transcription</keyword>
<keyword evidence="2" id="KW-0238">DNA-binding</keyword>